<name>A0AAD5YN58_9AGAR</name>
<proteinExistence type="predicted"/>
<feature type="region of interest" description="Disordered" evidence="1">
    <location>
        <begin position="116"/>
        <end position="156"/>
    </location>
</feature>
<evidence type="ECO:0000313" key="2">
    <source>
        <dbReference type="EMBL" id="KAJ3564210.1"/>
    </source>
</evidence>
<evidence type="ECO:0000256" key="1">
    <source>
        <dbReference type="SAM" id="MobiDB-lite"/>
    </source>
</evidence>
<organism evidence="2 3">
    <name type="scientific">Leucocoprinus birnbaumii</name>
    <dbReference type="NCBI Taxonomy" id="56174"/>
    <lineage>
        <taxon>Eukaryota</taxon>
        <taxon>Fungi</taxon>
        <taxon>Dikarya</taxon>
        <taxon>Basidiomycota</taxon>
        <taxon>Agaricomycotina</taxon>
        <taxon>Agaricomycetes</taxon>
        <taxon>Agaricomycetidae</taxon>
        <taxon>Agaricales</taxon>
        <taxon>Agaricineae</taxon>
        <taxon>Agaricaceae</taxon>
        <taxon>Leucocoprinus</taxon>
    </lineage>
</organism>
<reference evidence="2" key="1">
    <citation type="submission" date="2022-07" db="EMBL/GenBank/DDBJ databases">
        <title>Genome Sequence of Leucocoprinus birnbaumii.</title>
        <authorList>
            <person name="Buettner E."/>
        </authorList>
    </citation>
    <scope>NUCLEOTIDE SEQUENCE</scope>
    <source>
        <strain evidence="2">VT141</strain>
    </source>
</reference>
<gene>
    <name evidence="2" type="ORF">NP233_g8446</name>
</gene>
<keyword evidence="3" id="KW-1185">Reference proteome</keyword>
<evidence type="ECO:0000313" key="3">
    <source>
        <dbReference type="Proteomes" id="UP001213000"/>
    </source>
</evidence>
<dbReference type="AlphaFoldDB" id="A0AAD5YN58"/>
<sequence>MLLWACLMITLDIDYRKFFVALLVDIPELSLTRENVVIGVTRTGLGRVINGTEFLCIHREEYDKAFNPAAFLQIVAKLTEGDAIRPYFAPGGSTHVNLTEHEPRRITVTSETVKTGNVPRLMGGTSPVPPRPYMATPPTRSLPATDAMVPAHRRRK</sequence>
<protein>
    <submittedName>
        <fullName evidence="2">Uncharacterized protein</fullName>
    </submittedName>
</protein>
<comment type="caution">
    <text evidence="2">The sequence shown here is derived from an EMBL/GenBank/DDBJ whole genome shotgun (WGS) entry which is preliminary data.</text>
</comment>
<dbReference type="Proteomes" id="UP001213000">
    <property type="component" value="Unassembled WGS sequence"/>
</dbReference>
<accession>A0AAD5YN58</accession>
<dbReference type="EMBL" id="JANIEX010000682">
    <property type="protein sequence ID" value="KAJ3564210.1"/>
    <property type="molecule type" value="Genomic_DNA"/>
</dbReference>